<name>A0A2H3JXN3_WOLCO</name>
<dbReference type="STRING" id="742152.A0A2H3JXN3"/>
<comment type="similarity">
    <text evidence="9">Belongs to the methyltransferase superfamily. METTL18 family.</text>
</comment>
<comment type="subcellular location">
    <subcellularLocation>
        <location evidence="2">Cytoplasm</location>
    </subcellularLocation>
    <subcellularLocation>
        <location evidence="1">Nucleus</location>
    </subcellularLocation>
</comment>
<dbReference type="PANTHER" id="PTHR14614">
    <property type="entry name" value="HEPATOCELLULAR CARCINOMA-ASSOCIATED ANTIGEN"/>
    <property type="match status" value="1"/>
</dbReference>
<dbReference type="Gene3D" id="3.40.50.150">
    <property type="entry name" value="Vaccinia Virus protein VP39"/>
    <property type="match status" value="1"/>
</dbReference>
<keyword evidence="7" id="KW-0949">S-adenosyl-L-methionine</keyword>
<evidence type="ECO:0000256" key="2">
    <source>
        <dbReference type="ARBA" id="ARBA00004496"/>
    </source>
</evidence>
<dbReference type="OMA" id="NLLLTWH"/>
<evidence type="ECO:0000256" key="6">
    <source>
        <dbReference type="ARBA" id="ARBA00022679"/>
    </source>
</evidence>
<keyword evidence="5" id="KW-0489">Methyltransferase</keyword>
<dbReference type="OrthoDB" id="1723750at2759"/>
<dbReference type="GO" id="GO:0005737">
    <property type="term" value="C:cytoplasm"/>
    <property type="evidence" value="ECO:0007669"/>
    <property type="project" value="UniProtKB-SubCell"/>
</dbReference>
<evidence type="ECO:0000313" key="11">
    <source>
        <dbReference type="Proteomes" id="UP000218811"/>
    </source>
</evidence>
<dbReference type="InterPro" id="IPR029063">
    <property type="entry name" value="SAM-dependent_MTases_sf"/>
</dbReference>
<keyword evidence="11" id="KW-1185">Reference proteome</keyword>
<dbReference type="AlphaFoldDB" id="A0A2H3JXN3"/>
<keyword evidence="4" id="KW-0963">Cytoplasm</keyword>
<keyword evidence="6" id="KW-0808">Transferase</keyword>
<organism evidence="10 11">
    <name type="scientific">Wolfiporia cocos (strain MD-104)</name>
    <name type="common">Brown rot fungus</name>
    <dbReference type="NCBI Taxonomy" id="742152"/>
    <lineage>
        <taxon>Eukaryota</taxon>
        <taxon>Fungi</taxon>
        <taxon>Dikarya</taxon>
        <taxon>Basidiomycota</taxon>
        <taxon>Agaricomycotina</taxon>
        <taxon>Agaricomycetes</taxon>
        <taxon>Polyporales</taxon>
        <taxon>Phaeolaceae</taxon>
        <taxon>Wolfiporia</taxon>
    </lineage>
</organism>
<evidence type="ECO:0000256" key="7">
    <source>
        <dbReference type="ARBA" id="ARBA00022691"/>
    </source>
</evidence>
<keyword evidence="8" id="KW-0539">Nucleus</keyword>
<dbReference type="SUPFAM" id="SSF53335">
    <property type="entry name" value="S-adenosyl-L-methionine-dependent methyltransferases"/>
    <property type="match status" value="1"/>
</dbReference>
<dbReference type="GO" id="GO:0032259">
    <property type="term" value="P:methylation"/>
    <property type="evidence" value="ECO:0007669"/>
    <property type="project" value="UniProtKB-KW"/>
</dbReference>
<dbReference type="InterPro" id="IPR019410">
    <property type="entry name" value="Methyltransf_16"/>
</dbReference>
<evidence type="ECO:0000256" key="1">
    <source>
        <dbReference type="ARBA" id="ARBA00004123"/>
    </source>
</evidence>
<accession>A0A2H3JXN3</accession>
<evidence type="ECO:0000313" key="10">
    <source>
        <dbReference type="EMBL" id="PCH44743.1"/>
    </source>
</evidence>
<evidence type="ECO:0000256" key="5">
    <source>
        <dbReference type="ARBA" id="ARBA00022603"/>
    </source>
</evidence>
<dbReference type="GO" id="GO:0018064">
    <property type="term" value="F:protein-L-histidine N-tele-methyltransferase activity"/>
    <property type="evidence" value="ECO:0007669"/>
    <property type="project" value="UniProtKB-EC"/>
</dbReference>
<evidence type="ECO:0000256" key="3">
    <source>
        <dbReference type="ARBA" id="ARBA00012533"/>
    </source>
</evidence>
<evidence type="ECO:0000256" key="9">
    <source>
        <dbReference type="ARBA" id="ARBA00038126"/>
    </source>
</evidence>
<dbReference type="PANTHER" id="PTHR14614:SF39">
    <property type="entry name" value="HISTIDINE PROTEIN METHYLTRANSFERASE 1 HOMOLOG"/>
    <property type="match status" value="1"/>
</dbReference>
<protein>
    <recommendedName>
        <fullName evidence="3">protein-histidine N-methyltransferase</fullName>
        <ecNumber evidence="3">2.1.1.85</ecNumber>
    </recommendedName>
</protein>
<reference evidence="10 11" key="1">
    <citation type="journal article" date="2012" name="Science">
        <title>The Paleozoic origin of enzymatic lignin decomposition reconstructed from 31 fungal genomes.</title>
        <authorList>
            <person name="Floudas D."/>
            <person name="Binder M."/>
            <person name="Riley R."/>
            <person name="Barry K."/>
            <person name="Blanchette R.A."/>
            <person name="Henrissat B."/>
            <person name="Martinez A.T."/>
            <person name="Otillar R."/>
            <person name="Spatafora J.W."/>
            <person name="Yadav J.S."/>
            <person name="Aerts A."/>
            <person name="Benoit I."/>
            <person name="Boyd A."/>
            <person name="Carlson A."/>
            <person name="Copeland A."/>
            <person name="Coutinho P.M."/>
            <person name="de Vries R.P."/>
            <person name="Ferreira P."/>
            <person name="Findley K."/>
            <person name="Foster B."/>
            <person name="Gaskell J."/>
            <person name="Glotzer D."/>
            <person name="Gorecki P."/>
            <person name="Heitman J."/>
            <person name="Hesse C."/>
            <person name="Hori C."/>
            <person name="Igarashi K."/>
            <person name="Jurgens J.A."/>
            <person name="Kallen N."/>
            <person name="Kersten P."/>
            <person name="Kohler A."/>
            <person name="Kuees U."/>
            <person name="Kumar T.K.A."/>
            <person name="Kuo A."/>
            <person name="LaButti K."/>
            <person name="Larrondo L.F."/>
            <person name="Lindquist E."/>
            <person name="Ling A."/>
            <person name="Lombard V."/>
            <person name="Lucas S."/>
            <person name="Lundell T."/>
            <person name="Martin R."/>
            <person name="McLaughlin D.J."/>
            <person name="Morgenstern I."/>
            <person name="Morin E."/>
            <person name="Murat C."/>
            <person name="Nagy L.G."/>
            <person name="Nolan M."/>
            <person name="Ohm R.A."/>
            <person name="Patyshakuliyeva A."/>
            <person name="Rokas A."/>
            <person name="Ruiz-Duenas F.J."/>
            <person name="Sabat G."/>
            <person name="Salamov A."/>
            <person name="Samejima M."/>
            <person name="Schmutz J."/>
            <person name="Slot J.C."/>
            <person name="St John F."/>
            <person name="Stenlid J."/>
            <person name="Sun H."/>
            <person name="Sun S."/>
            <person name="Syed K."/>
            <person name="Tsang A."/>
            <person name="Wiebenga A."/>
            <person name="Young D."/>
            <person name="Pisabarro A."/>
            <person name="Eastwood D.C."/>
            <person name="Martin F."/>
            <person name="Cullen D."/>
            <person name="Grigoriev I.V."/>
            <person name="Hibbett D.S."/>
        </authorList>
    </citation>
    <scope>NUCLEOTIDE SEQUENCE [LARGE SCALE GENOMIC DNA]</scope>
    <source>
        <strain evidence="10 11">MD-104</strain>
    </source>
</reference>
<evidence type="ECO:0000256" key="8">
    <source>
        <dbReference type="ARBA" id="ARBA00023242"/>
    </source>
</evidence>
<sequence length="432" mass="46698">MFRFDFEIDEDDLSDPGLGVQEGIATLKATPQVTQIAQAESAEKQRVEEPYRAHAVDELLATLPPEISFSPLSIPLASTFDDSEQRLSANRPSQVVNIARRDLFDARFQLISLEDHDSDASPSTSGLGVKPDTALEFIDAPSDLVPGMYEGGLKTWECALDLVGCLHRIFEKETERRLKGKKILELGCGTAVPSLYILSHLFSSEPSQDSEESSDMHIHLQDYNPLVLRLVTMPNVLLAWYMSPASQTFRDSAASASSADSDTFPPADPSTPGTLSITPALKDAFLASLRAHRVRLRLLSGSWATLDLSGAPYDVVLTSETIYRPESLPALIKTLRDACLGEAGLEDAAARMSFSSAEPKQGDGGGGGEENPPHLCLVAAKRVYFGVGGGVSEFVNAVEGPDANADRVGSVQTVWEHTGGVKRIVMQVKWVV</sequence>
<proteinExistence type="inferred from homology"/>
<dbReference type="EC" id="2.1.1.85" evidence="3"/>
<dbReference type="Proteomes" id="UP000218811">
    <property type="component" value="Unassembled WGS sequence"/>
</dbReference>
<dbReference type="GO" id="GO:0005634">
    <property type="term" value="C:nucleus"/>
    <property type="evidence" value="ECO:0007669"/>
    <property type="project" value="UniProtKB-SubCell"/>
</dbReference>
<gene>
    <name evidence="10" type="ORF">WOLCODRAFT_165369</name>
</gene>
<evidence type="ECO:0000256" key="4">
    <source>
        <dbReference type="ARBA" id="ARBA00022490"/>
    </source>
</evidence>
<dbReference type="EMBL" id="KB468168">
    <property type="protein sequence ID" value="PCH44743.1"/>
    <property type="molecule type" value="Genomic_DNA"/>
</dbReference>